<evidence type="ECO:0000313" key="2">
    <source>
        <dbReference type="Proteomes" id="UP000629098"/>
    </source>
</evidence>
<dbReference type="RefSeq" id="WP_190836380.1">
    <property type="nucleotide sequence ID" value="NZ_CAWPPI010000109.1"/>
</dbReference>
<name>A0A8J6XRY3_9CYAN</name>
<dbReference type="Proteomes" id="UP000629098">
    <property type="component" value="Unassembled WGS sequence"/>
</dbReference>
<accession>A0A8J6XRY3</accession>
<proteinExistence type="predicted"/>
<comment type="caution">
    <text evidence="1">The sequence shown here is derived from an EMBL/GenBank/DDBJ whole genome shotgun (WGS) entry which is preliminary data.</text>
</comment>
<protein>
    <submittedName>
        <fullName evidence="1">Uncharacterized protein</fullName>
    </submittedName>
</protein>
<reference evidence="1" key="1">
    <citation type="submission" date="2020-09" db="EMBL/GenBank/DDBJ databases">
        <title>Iningainema tapete sp. nov. (Scytonemataceae, Cyanobacteria) from greenhouses in central Florida (USA) produces two types of nodularin with biosynthetic potential for microcystin-LR and anabaenopeptins.</title>
        <authorList>
            <person name="Berthold D.E."/>
            <person name="Lefler F.W."/>
            <person name="Huang I.-S."/>
            <person name="Abdulla H."/>
            <person name="Zimba P.V."/>
            <person name="Laughinghouse H.D. IV."/>
        </authorList>
    </citation>
    <scope>NUCLEOTIDE SEQUENCE</scope>
    <source>
        <strain evidence="1">BLCCT55</strain>
    </source>
</reference>
<dbReference type="AlphaFoldDB" id="A0A8J6XRY3"/>
<organism evidence="1 2">
    <name type="scientific">Iningainema tapete BLCC-T55</name>
    <dbReference type="NCBI Taxonomy" id="2748662"/>
    <lineage>
        <taxon>Bacteria</taxon>
        <taxon>Bacillati</taxon>
        <taxon>Cyanobacteriota</taxon>
        <taxon>Cyanophyceae</taxon>
        <taxon>Nostocales</taxon>
        <taxon>Scytonemataceae</taxon>
        <taxon>Iningainema tapete</taxon>
    </lineage>
</organism>
<gene>
    <name evidence="1" type="ORF">ICL16_35995</name>
</gene>
<keyword evidence="2" id="KW-1185">Reference proteome</keyword>
<sequence length="49" mass="5741">MIATTSPDLSEDFAERGWRTEIITQPDGKEQHHWHNCSANKELIQTRFD</sequence>
<evidence type="ECO:0000313" key="1">
    <source>
        <dbReference type="EMBL" id="MBD2777310.1"/>
    </source>
</evidence>
<dbReference type="EMBL" id="JACXAE010000109">
    <property type="protein sequence ID" value="MBD2777310.1"/>
    <property type="molecule type" value="Genomic_DNA"/>
</dbReference>